<accession>A0AA38Y185</accession>
<feature type="region of interest" description="Disordered" evidence="1">
    <location>
        <begin position="80"/>
        <end position="110"/>
    </location>
</feature>
<evidence type="ECO:0000259" key="3">
    <source>
        <dbReference type="Pfam" id="PF13511"/>
    </source>
</evidence>
<dbReference type="InterPro" id="IPR025392">
    <property type="entry name" value="DUF4124"/>
</dbReference>
<feature type="compositionally biased region" description="Polar residues" evidence="1">
    <location>
        <begin position="99"/>
        <end position="108"/>
    </location>
</feature>
<evidence type="ECO:0000256" key="2">
    <source>
        <dbReference type="SAM" id="SignalP"/>
    </source>
</evidence>
<reference evidence="4" key="1">
    <citation type="submission" date="2022-10" db="EMBL/GenBank/DDBJ databases">
        <title>Culturing micro-colonial fungi from biological soil crusts in the Mojave desert and describing Neophaeococcomyces mojavensis, and introducing the new genera and species Taxawa tesnikishii.</title>
        <authorList>
            <person name="Kurbessoian T."/>
            <person name="Stajich J.E."/>
        </authorList>
    </citation>
    <scope>NUCLEOTIDE SEQUENCE</scope>
    <source>
        <strain evidence="4">TK_35</strain>
    </source>
</reference>
<proteinExistence type="predicted"/>
<evidence type="ECO:0000256" key="1">
    <source>
        <dbReference type="SAM" id="MobiDB-lite"/>
    </source>
</evidence>
<comment type="caution">
    <text evidence="4">The sequence shown here is derived from an EMBL/GenBank/DDBJ whole genome shotgun (WGS) entry which is preliminary data.</text>
</comment>
<sequence length="125" mass="12832">MRALSCLGCLLLLASTTALAGPVYKWKDAKGVTQYSETPPAGARYETRAQARTPATNAAPEPTAAPVPEQCSTARANVALLEGSGPVMQDTDGDGKSDTALTPEQRSAQKGLAEAAIKAYCPPAG</sequence>
<feature type="domain" description="DUF4124" evidence="3">
    <location>
        <begin position="10"/>
        <end position="63"/>
    </location>
</feature>
<protein>
    <recommendedName>
        <fullName evidence="3">DUF4124 domain-containing protein</fullName>
    </recommendedName>
</protein>
<dbReference type="Pfam" id="PF13511">
    <property type="entry name" value="DUF4124"/>
    <property type="match status" value="1"/>
</dbReference>
<gene>
    <name evidence="4" type="ORF">H2204_007798</name>
</gene>
<keyword evidence="2" id="KW-0732">Signal</keyword>
<dbReference type="EMBL" id="JAPDRN010000054">
    <property type="protein sequence ID" value="KAJ9632711.1"/>
    <property type="molecule type" value="Genomic_DNA"/>
</dbReference>
<name>A0AA38Y185_9EURO</name>
<feature type="compositionally biased region" description="Low complexity" evidence="1">
    <location>
        <begin position="51"/>
        <end position="68"/>
    </location>
</feature>
<feature type="signal peptide" evidence="2">
    <location>
        <begin position="1"/>
        <end position="20"/>
    </location>
</feature>
<dbReference type="AlphaFoldDB" id="A0AA38Y185"/>
<feature type="region of interest" description="Disordered" evidence="1">
    <location>
        <begin position="32"/>
        <end position="68"/>
    </location>
</feature>
<evidence type="ECO:0000313" key="4">
    <source>
        <dbReference type="EMBL" id="KAJ9632711.1"/>
    </source>
</evidence>
<organism evidence="4">
    <name type="scientific">Knufia peltigerae</name>
    <dbReference type="NCBI Taxonomy" id="1002370"/>
    <lineage>
        <taxon>Eukaryota</taxon>
        <taxon>Fungi</taxon>
        <taxon>Dikarya</taxon>
        <taxon>Ascomycota</taxon>
        <taxon>Pezizomycotina</taxon>
        <taxon>Eurotiomycetes</taxon>
        <taxon>Chaetothyriomycetidae</taxon>
        <taxon>Chaetothyriales</taxon>
        <taxon>Trichomeriaceae</taxon>
        <taxon>Knufia</taxon>
    </lineage>
</organism>
<feature type="chain" id="PRO_5041393616" description="DUF4124 domain-containing protein" evidence="2">
    <location>
        <begin position="21"/>
        <end position="125"/>
    </location>
</feature>